<comment type="similarity">
    <text evidence="4 13">Belongs to the transglutaminase-like superfamily. PNGase family.</text>
</comment>
<sequence>VNQLKGNSAVVFMETSELLLKFANNIMGEPENPKYRSIRLGNKIFQNKLLPVEGAVECLFAMGFEESEDRLIFPSNCSLEALHTLRDTLEAMRDRSSGCGSTDHMCSTRDPETEPHQLHFAPAATVLQLQSLTSSAPLPGMVLSSQAQFYAKLKSSSDHVMIYEDPDLQKRARSHLPVRELEQKAEEMSKASRDSGGKCVDVKDCLILVLLEWFKGFFQWMDKPECKSCRQVAVYHQRGVPTLEEQEWGVGVVEEYKCPTCSQQIRFPRYNHPAKLLETRCGRCGEWANCFTMFCRVLGFETRHVIDWTDHVWTEVYSESQSRWLHCDSCECACDKPLVYEAGWGKKLSYIIAFSKEEVFDVTWRYSANHEAVRMRRTQVSEQWLADVTMKMTQQLQSIIPEERQKLLQGRTFNELIELMTLKSATPDELQGRVSGSLAWRKIRGELGSSGRAKVMIPSDNEIKRKRMRIRYSIAIDNYYRLTDDNLPSHSSPALEDWKSGTNGVESIFRKVEHDWKMAYLARNEGCQTGSVSWKVDVSESGLVIDTVDLVISSITFENGKVDWSIHGDDKEKQFIKLEGGESKQTLTRLRGAKTLTLTAQMSGGQGDNAWQHAQLFRQSITHTDEYPLDIDITLQ</sequence>
<evidence type="ECO:0000256" key="11">
    <source>
        <dbReference type="ARBA" id="ARBA00024870"/>
    </source>
</evidence>
<evidence type="ECO:0000256" key="4">
    <source>
        <dbReference type="ARBA" id="ARBA00009390"/>
    </source>
</evidence>
<dbReference type="Gene3D" id="2.20.25.10">
    <property type="match status" value="1"/>
</dbReference>
<evidence type="ECO:0000256" key="3">
    <source>
        <dbReference type="ARBA" id="ARBA00004496"/>
    </source>
</evidence>
<dbReference type="InParanoid" id="A7SSF4"/>
<dbReference type="InterPro" id="IPR050883">
    <property type="entry name" value="PNGase"/>
</dbReference>
<dbReference type="OMA" id="ENHYCSQ"/>
<dbReference type="Proteomes" id="UP000001593">
    <property type="component" value="Unassembled WGS sequence"/>
</dbReference>
<dbReference type="InterPro" id="IPR006588">
    <property type="entry name" value="Peptide_N_glycanase_PAW_dom"/>
</dbReference>
<dbReference type="SMART" id="SM00613">
    <property type="entry name" value="PAW"/>
    <property type="match status" value="1"/>
</dbReference>
<name>A7SSF4_NEMVE</name>
<dbReference type="AlphaFoldDB" id="A7SSF4"/>
<organism evidence="15 16">
    <name type="scientific">Nematostella vectensis</name>
    <name type="common">Starlet sea anemone</name>
    <dbReference type="NCBI Taxonomy" id="45351"/>
    <lineage>
        <taxon>Eukaryota</taxon>
        <taxon>Metazoa</taxon>
        <taxon>Cnidaria</taxon>
        <taxon>Anthozoa</taxon>
        <taxon>Hexacorallia</taxon>
        <taxon>Actiniaria</taxon>
        <taxon>Edwardsiidae</taxon>
        <taxon>Nematostella</taxon>
    </lineage>
</organism>
<dbReference type="InterPro" id="IPR038680">
    <property type="entry name" value="PAW_sf"/>
</dbReference>
<keyword evidence="8" id="KW-0479">Metal-binding</keyword>
<dbReference type="SMART" id="SM00460">
    <property type="entry name" value="TGc"/>
    <property type="match status" value="1"/>
</dbReference>
<gene>
    <name evidence="15" type="ORF">NEMVEDRAFT_v1g129845</name>
</gene>
<feature type="domain" description="PAW" evidence="14">
    <location>
        <begin position="429"/>
        <end position="636"/>
    </location>
</feature>
<evidence type="ECO:0000256" key="12">
    <source>
        <dbReference type="ARBA" id="ARBA00032901"/>
    </source>
</evidence>
<evidence type="ECO:0000259" key="14">
    <source>
        <dbReference type="PROSITE" id="PS51398"/>
    </source>
</evidence>
<comment type="function">
    <text evidence="11">Specifically deglycosylates the denatured form of N-linked glycoproteins in the cytoplasm and assists their proteasome-mediated degradation. Cleaves the beta-aspartyl-glucosamine (GlcNAc) of the glycan and the amide side chain of Asn, converting Asn to Asp. Prefers proteins containing high-mannose over those bearing complex type oligosaccharides. Can recognize misfolded proteins in the endoplasmic reticulum that are exported to the cytosol to be destroyed and deglycosylate them, while it has no activity toward native proteins. Deglycosylation is a prerequisite for subsequent proteasome-mediated degradation of some, but not all, misfolded glycoproteins.</text>
</comment>
<dbReference type="SMART" id="SM00580">
    <property type="entry name" value="PUG"/>
    <property type="match status" value="1"/>
</dbReference>
<dbReference type="PhylomeDB" id="A7SSF4"/>
<dbReference type="FunCoup" id="A7SSF4">
    <property type="interactions" value="481"/>
</dbReference>
<evidence type="ECO:0000256" key="8">
    <source>
        <dbReference type="ARBA" id="ARBA00022723"/>
    </source>
</evidence>
<evidence type="ECO:0000256" key="6">
    <source>
        <dbReference type="ARBA" id="ARBA00018546"/>
    </source>
</evidence>
<evidence type="ECO:0000256" key="7">
    <source>
        <dbReference type="ARBA" id="ARBA00022490"/>
    </source>
</evidence>
<comment type="catalytic activity">
    <reaction evidence="1">
        <text>Hydrolysis of an N(4)-(acetyl-beta-D-glucosaminyl)asparagine residue in which the glucosamine residue may be further glycosylated, to yield a (substituted) N-acetyl-beta-D-glucosaminylamine and a peptide containing an aspartate residue.</text>
        <dbReference type="EC" id="3.5.1.52"/>
    </reaction>
</comment>
<dbReference type="STRING" id="45351.A7SSF4"/>
<dbReference type="eggNOG" id="KOG0909">
    <property type="taxonomic scope" value="Eukaryota"/>
</dbReference>
<comment type="subcellular location">
    <subcellularLocation>
        <location evidence="3">Cytoplasm</location>
    </subcellularLocation>
</comment>
<dbReference type="FunFam" id="2.60.120.1020:FF:000001">
    <property type="entry name" value="Peptide-N(4)-(N-acetyl-beta-glucosaminyl)asparagine amidase"/>
    <property type="match status" value="1"/>
</dbReference>
<evidence type="ECO:0000256" key="1">
    <source>
        <dbReference type="ARBA" id="ARBA00001650"/>
    </source>
</evidence>
<dbReference type="GO" id="GO:0000224">
    <property type="term" value="F:peptide-N4-(N-acetyl-beta-glucosaminyl)asparagine amidase activity"/>
    <property type="evidence" value="ECO:0000318"/>
    <property type="project" value="GO_Central"/>
</dbReference>
<dbReference type="GO" id="GO:0030513">
    <property type="term" value="P:positive regulation of BMP signaling pathway"/>
    <property type="evidence" value="ECO:0000318"/>
    <property type="project" value="GO_Central"/>
</dbReference>
<dbReference type="Gene3D" id="2.60.120.1020">
    <property type="entry name" value="Peptide N glycanase, PAW domain"/>
    <property type="match status" value="1"/>
</dbReference>
<protein>
    <recommendedName>
        <fullName evidence="6">Peptide-N(4)-(N-acetyl-beta-glucosaminyl)asparagine amidase</fullName>
        <ecNumber evidence="5">3.5.1.52</ecNumber>
    </recommendedName>
    <alternativeName>
        <fullName evidence="12">Peptide:N-glycanase</fullName>
    </alternativeName>
</protein>
<dbReference type="Pfam" id="PF04721">
    <property type="entry name" value="PAW"/>
    <property type="match status" value="1"/>
</dbReference>
<evidence type="ECO:0000256" key="10">
    <source>
        <dbReference type="ARBA" id="ARBA00022833"/>
    </source>
</evidence>
<proteinExistence type="inferred from homology"/>
<dbReference type="SUPFAM" id="SSF143503">
    <property type="entry name" value="PUG domain-like"/>
    <property type="match status" value="1"/>
</dbReference>
<reference evidence="15 16" key="1">
    <citation type="journal article" date="2007" name="Science">
        <title>Sea anemone genome reveals ancestral eumetazoan gene repertoire and genomic organization.</title>
        <authorList>
            <person name="Putnam N.H."/>
            <person name="Srivastava M."/>
            <person name="Hellsten U."/>
            <person name="Dirks B."/>
            <person name="Chapman J."/>
            <person name="Salamov A."/>
            <person name="Terry A."/>
            <person name="Shapiro H."/>
            <person name="Lindquist E."/>
            <person name="Kapitonov V.V."/>
            <person name="Jurka J."/>
            <person name="Genikhovich G."/>
            <person name="Grigoriev I.V."/>
            <person name="Lucas S.M."/>
            <person name="Steele R.E."/>
            <person name="Finnerty J.R."/>
            <person name="Technau U."/>
            <person name="Martindale M.Q."/>
            <person name="Rokhsar D.S."/>
        </authorList>
    </citation>
    <scope>NUCLEOTIDE SEQUENCE [LARGE SCALE GENOMIC DNA]</scope>
    <source>
        <strain evidence="16">CH2 X CH6</strain>
    </source>
</reference>
<evidence type="ECO:0000313" key="16">
    <source>
        <dbReference type="Proteomes" id="UP000001593"/>
    </source>
</evidence>
<evidence type="ECO:0000313" key="15">
    <source>
        <dbReference type="EMBL" id="EDO33371.1"/>
    </source>
</evidence>
<keyword evidence="16" id="KW-1185">Reference proteome</keyword>
<dbReference type="PANTHER" id="PTHR12143:SF19">
    <property type="entry name" value="PEPTIDE-N(4)-(N-ACETYL-BETA-GLUCOSAMINYL)ASPARAGINE AMIDASE"/>
    <property type="match status" value="1"/>
</dbReference>
<dbReference type="CDD" id="cd10459">
    <property type="entry name" value="PUB_PNGase"/>
    <property type="match status" value="1"/>
</dbReference>
<evidence type="ECO:0000256" key="5">
    <source>
        <dbReference type="ARBA" id="ARBA00012158"/>
    </source>
</evidence>
<dbReference type="HOGENOM" id="CLU_030187_1_0_1"/>
<dbReference type="Gene3D" id="1.20.58.2190">
    <property type="match status" value="1"/>
</dbReference>
<dbReference type="Pfam" id="PF01841">
    <property type="entry name" value="Transglut_core"/>
    <property type="match status" value="1"/>
</dbReference>
<keyword evidence="7" id="KW-0963">Cytoplasm</keyword>
<dbReference type="SUPFAM" id="SSF49785">
    <property type="entry name" value="Galactose-binding domain-like"/>
    <property type="match status" value="1"/>
</dbReference>
<dbReference type="InterPro" id="IPR002931">
    <property type="entry name" value="Transglutaminase-like"/>
</dbReference>
<dbReference type="GO" id="GO:0005829">
    <property type="term" value="C:cytosol"/>
    <property type="evidence" value="ECO:0000318"/>
    <property type="project" value="GO_Central"/>
</dbReference>
<dbReference type="GO" id="GO:0006516">
    <property type="term" value="P:glycoprotein catabolic process"/>
    <property type="evidence" value="ECO:0000318"/>
    <property type="project" value="GO_Central"/>
</dbReference>
<dbReference type="EC" id="3.5.1.52" evidence="5"/>
<dbReference type="InterPro" id="IPR008979">
    <property type="entry name" value="Galactose-bd-like_sf"/>
</dbReference>
<dbReference type="InterPro" id="IPR038765">
    <property type="entry name" value="Papain-like_cys_pep_sf"/>
</dbReference>
<dbReference type="GO" id="GO:0005634">
    <property type="term" value="C:nucleus"/>
    <property type="evidence" value="ECO:0000318"/>
    <property type="project" value="GO_Central"/>
</dbReference>
<dbReference type="InterPro" id="IPR018997">
    <property type="entry name" value="PUB_domain"/>
</dbReference>
<dbReference type="InterPro" id="IPR036339">
    <property type="entry name" value="PUB-like_dom_sf"/>
</dbReference>
<dbReference type="Gene3D" id="3.10.620.30">
    <property type="match status" value="1"/>
</dbReference>
<evidence type="ECO:0000256" key="2">
    <source>
        <dbReference type="ARBA" id="ARBA00001947"/>
    </source>
</evidence>
<dbReference type="PANTHER" id="PTHR12143">
    <property type="entry name" value="PEPTIDE N-GLYCANASE PNGASE -RELATED"/>
    <property type="match status" value="1"/>
</dbReference>
<keyword evidence="10" id="KW-0862">Zinc</keyword>
<comment type="cofactor">
    <cofactor evidence="2">
        <name>Zn(2+)</name>
        <dbReference type="ChEBI" id="CHEBI:29105"/>
    </cofactor>
</comment>
<dbReference type="Pfam" id="PF09409">
    <property type="entry name" value="PUB"/>
    <property type="match status" value="1"/>
</dbReference>
<dbReference type="GO" id="GO:0046872">
    <property type="term" value="F:metal ion binding"/>
    <property type="evidence" value="ECO:0007669"/>
    <property type="project" value="UniProtKB-KW"/>
</dbReference>
<feature type="non-terminal residue" evidence="15">
    <location>
        <position position="636"/>
    </location>
</feature>
<evidence type="ECO:0000256" key="13">
    <source>
        <dbReference type="PROSITE-ProRule" id="PRU00731"/>
    </source>
</evidence>
<accession>A7SSF4</accession>
<dbReference type="EMBL" id="DS469776">
    <property type="protein sequence ID" value="EDO33371.1"/>
    <property type="molecule type" value="Genomic_DNA"/>
</dbReference>
<dbReference type="SUPFAM" id="SSF54001">
    <property type="entry name" value="Cysteine proteinases"/>
    <property type="match status" value="1"/>
</dbReference>
<keyword evidence="9" id="KW-0378">Hydrolase</keyword>
<evidence type="ECO:0000256" key="9">
    <source>
        <dbReference type="ARBA" id="ARBA00022801"/>
    </source>
</evidence>
<dbReference type="FunFam" id="1.20.58.2190:FF:000001">
    <property type="entry name" value="peptide-N(4)-(N-acetyl-beta- glucosaminyl)asparagine amidase"/>
    <property type="match status" value="1"/>
</dbReference>
<dbReference type="PROSITE" id="PS51398">
    <property type="entry name" value="PAW"/>
    <property type="match status" value="1"/>
</dbReference>